<reference evidence="2 3" key="1">
    <citation type="submission" date="2020-02" db="EMBL/GenBank/DDBJ databases">
        <title>Synteny-based analysis reveals conserved mechanism for high triclosan tolerance in Pseudomonas, as well as instances of horizontal transfer.</title>
        <authorList>
            <person name="Mcfarland A.G."/>
            <person name="Bertucci H.K."/>
            <person name="Litmann E."/>
            <person name="Shen J."/>
            <person name="Huttenhower C."/>
            <person name="Hartmann E.M."/>
        </authorList>
    </citation>
    <scope>NUCLEOTIDE SEQUENCE [LARGE SCALE GENOMIC DNA]</scope>
    <source>
        <strain evidence="2 3">115A1</strain>
    </source>
</reference>
<dbReference type="EMBL" id="JAAMRF010000001">
    <property type="protein sequence ID" value="MBA1272167.1"/>
    <property type="molecule type" value="Genomic_DNA"/>
</dbReference>
<keyword evidence="1" id="KW-1133">Transmembrane helix</keyword>
<dbReference type="InterPro" id="IPR007359">
    <property type="entry name" value="SigmaE_reg_RseC_MucC"/>
</dbReference>
<keyword evidence="1" id="KW-0472">Membrane</keyword>
<dbReference type="PIRSF" id="PIRSF004923">
    <property type="entry name" value="RseC"/>
    <property type="match status" value="1"/>
</dbReference>
<name>A0ABR5YW38_9GAMM</name>
<dbReference type="InterPro" id="IPR026268">
    <property type="entry name" value="RseC"/>
</dbReference>
<evidence type="ECO:0000313" key="2">
    <source>
        <dbReference type="EMBL" id="MBA1272167.1"/>
    </source>
</evidence>
<dbReference type="PANTHER" id="PTHR35867">
    <property type="entry name" value="PROTEIN RSEC"/>
    <property type="match status" value="1"/>
</dbReference>
<keyword evidence="3" id="KW-1185">Reference proteome</keyword>
<protein>
    <submittedName>
        <fullName evidence="2">SoxR reducing system RseC family protein</fullName>
    </submittedName>
</protein>
<evidence type="ECO:0000313" key="3">
    <source>
        <dbReference type="Proteomes" id="UP000786387"/>
    </source>
</evidence>
<feature type="transmembrane region" description="Helical" evidence="1">
    <location>
        <begin position="82"/>
        <end position="100"/>
    </location>
</feature>
<dbReference type="PANTHER" id="PTHR35867:SF1">
    <property type="entry name" value="PROTEIN RSEC"/>
    <property type="match status" value="1"/>
</dbReference>
<dbReference type="Pfam" id="PF04246">
    <property type="entry name" value="RseC_MucC"/>
    <property type="match status" value="1"/>
</dbReference>
<evidence type="ECO:0000256" key="1">
    <source>
        <dbReference type="SAM" id="Phobius"/>
    </source>
</evidence>
<sequence>MIEERGRVVALEAEGAWVEPLQKSTCSGCSVRSGCGQGLMDRLGVRERRHRVFASSDLVLDVGDQVVIGLPEATLLKAAASVYLFPLLVLFASAFLASYLSFGEPAVIFCGLGGFALAWFSVWRRNSRLGHDPQLRPVVLRTTSVPLERAL</sequence>
<organism evidence="2 3">
    <name type="scientific">Stutzerimonas azotifigens</name>
    <dbReference type="NCBI Taxonomy" id="291995"/>
    <lineage>
        <taxon>Bacteria</taxon>
        <taxon>Pseudomonadati</taxon>
        <taxon>Pseudomonadota</taxon>
        <taxon>Gammaproteobacteria</taxon>
        <taxon>Pseudomonadales</taxon>
        <taxon>Pseudomonadaceae</taxon>
        <taxon>Stutzerimonas</taxon>
    </lineage>
</organism>
<accession>A0ABR5YW38</accession>
<dbReference type="RefSeq" id="WP_181069006.1">
    <property type="nucleotide sequence ID" value="NZ_JAAMRF010000001.1"/>
</dbReference>
<proteinExistence type="predicted"/>
<gene>
    <name evidence="2" type="ORF">G7026_02230</name>
</gene>
<keyword evidence="1" id="KW-0812">Transmembrane</keyword>
<comment type="caution">
    <text evidence="2">The sequence shown here is derived from an EMBL/GenBank/DDBJ whole genome shotgun (WGS) entry which is preliminary data.</text>
</comment>
<dbReference type="Proteomes" id="UP000786387">
    <property type="component" value="Unassembled WGS sequence"/>
</dbReference>
<feature type="transmembrane region" description="Helical" evidence="1">
    <location>
        <begin position="106"/>
        <end position="123"/>
    </location>
</feature>